<dbReference type="Proteomes" id="UP000828048">
    <property type="component" value="Chromosome 4"/>
</dbReference>
<sequence length="259" mass="29685">MVRAASIGKDGKKKGAWSPEEDEKLRASVETLQKYGHNWNWHELPKWSEIAARLPGRSDNEVKNHWYTHIKKRPQKYETAFEIPKKQSKKTKNELAPKDVANSVNSLPQLIFESSSPTSPTLSFGQLSSSILEEPKERSKQTCELAPKDVANSLPHPIFESSSPPSPILTFGELSPLSCDRAPLRNRNWIAEDGISSSSELMFSEPIGNFWTEPFLVDLFDRQNEYPFNLAEERSMSPDPDYFHFDFFFYQALQDFLEN</sequence>
<keyword evidence="2" id="KW-1185">Reference proteome</keyword>
<name>A0ACB7Z5H6_9ERIC</name>
<protein>
    <submittedName>
        <fullName evidence="1">Uncharacterized protein</fullName>
    </submittedName>
</protein>
<organism evidence="1 2">
    <name type="scientific">Vaccinium darrowii</name>
    <dbReference type="NCBI Taxonomy" id="229202"/>
    <lineage>
        <taxon>Eukaryota</taxon>
        <taxon>Viridiplantae</taxon>
        <taxon>Streptophyta</taxon>
        <taxon>Embryophyta</taxon>
        <taxon>Tracheophyta</taxon>
        <taxon>Spermatophyta</taxon>
        <taxon>Magnoliopsida</taxon>
        <taxon>eudicotyledons</taxon>
        <taxon>Gunneridae</taxon>
        <taxon>Pentapetalae</taxon>
        <taxon>asterids</taxon>
        <taxon>Ericales</taxon>
        <taxon>Ericaceae</taxon>
        <taxon>Vaccinioideae</taxon>
        <taxon>Vaccinieae</taxon>
        <taxon>Vaccinium</taxon>
    </lineage>
</organism>
<evidence type="ECO:0000313" key="1">
    <source>
        <dbReference type="EMBL" id="KAH7861128.1"/>
    </source>
</evidence>
<dbReference type="EMBL" id="CM037154">
    <property type="protein sequence ID" value="KAH7861128.1"/>
    <property type="molecule type" value="Genomic_DNA"/>
</dbReference>
<evidence type="ECO:0000313" key="2">
    <source>
        <dbReference type="Proteomes" id="UP000828048"/>
    </source>
</evidence>
<proteinExistence type="predicted"/>
<accession>A0ACB7Z5H6</accession>
<gene>
    <name evidence="1" type="ORF">Vadar_021922</name>
</gene>
<comment type="caution">
    <text evidence="1">The sequence shown here is derived from an EMBL/GenBank/DDBJ whole genome shotgun (WGS) entry which is preliminary data.</text>
</comment>
<reference evidence="1 2" key="1">
    <citation type="journal article" date="2021" name="Hortic Res">
        <title>High-quality reference genome and annotation aids understanding of berry development for evergreen blueberry (Vaccinium darrowii).</title>
        <authorList>
            <person name="Yu J."/>
            <person name="Hulse-Kemp A.M."/>
            <person name="Babiker E."/>
            <person name="Staton M."/>
        </authorList>
    </citation>
    <scope>NUCLEOTIDE SEQUENCE [LARGE SCALE GENOMIC DNA]</scope>
    <source>
        <strain evidence="2">cv. NJ 8807/NJ 8810</strain>
        <tissue evidence="1">Young leaf</tissue>
    </source>
</reference>